<protein>
    <submittedName>
        <fullName evidence="1">Uncharacterized protein</fullName>
    </submittedName>
</protein>
<dbReference type="OrthoDB" id="5769495at2"/>
<name>A0A4V3BWM0_9GAMM</name>
<comment type="caution">
    <text evidence="1">The sequence shown here is derived from an EMBL/GenBank/DDBJ whole genome shotgun (WGS) entry which is preliminary data.</text>
</comment>
<accession>A0A4V3BWM0</accession>
<sequence length="117" mass="13234">MSNFDQSFEHTRLNMLAQQHAEIVKTTGEVIFCAEEDEDRLSGASWRLEDEVFDEVSKSGFKLHLMELLDNFIQYRGQCNELPKKEGVVRFSGGELSIEWLPDGSTHLSGHSSAQGE</sequence>
<evidence type="ECO:0000313" key="2">
    <source>
        <dbReference type="Proteomes" id="UP000295150"/>
    </source>
</evidence>
<evidence type="ECO:0000313" key="1">
    <source>
        <dbReference type="EMBL" id="TDN95758.1"/>
    </source>
</evidence>
<dbReference type="EMBL" id="SNWH01000041">
    <property type="protein sequence ID" value="TDN95758.1"/>
    <property type="molecule type" value="Genomic_DNA"/>
</dbReference>
<organism evidence="1 2">
    <name type="scientific">Halomonas ventosae</name>
    <dbReference type="NCBI Taxonomy" id="229007"/>
    <lineage>
        <taxon>Bacteria</taxon>
        <taxon>Pseudomonadati</taxon>
        <taxon>Pseudomonadota</taxon>
        <taxon>Gammaproteobacteria</taxon>
        <taxon>Oceanospirillales</taxon>
        <taxon>Halomonadaceae</taxon>
        <taxon>Halomonas</taxon>
    </lineage>
</organism>
<proteinExistence type="predicted"/>
<gene>
    <name evidence="1" type="ORF">DFO68_1412</name>
</gene>
<keyword evidence="2" id="KW-1185">Reference proteome</keyword>
<dbReference type="RefSeq" id="WP_133484436.1">
    <property type="nucleotide sequence ID" value="NZ_SNWH01000041.1"/>
</dbReference>
<dbReference type="Proteomes" id="UP000295150">
    <property type="component" value="Unassembled WGS sequence"/>
</dbReference>
<reference evidence="1 2" key="1">
    <citation type="submission" date="2019-03" db="EMBL/GenBank/DDBJ databases">
        <title>Freshwater and sediment microbial communities from various areas in North America, analyzing microbe dynamics in response to fracking.</title>
        <authorList>
            <person name="Lamendella R."/>
        </authorList>
    </citation>
    <scope>NUCLEOTIDE SEQUENCE [LARGE SCALE GENOMIC DNA]</scope>
    <source>
        <strain evidence="1 2">1_TX</strain>
    </source>
</reference>
<dbReference type="AlphaFoldDB" id="A0A4V3BWM0"/>